<evidence type="ECO:0000256" key="1">
    <source>
        <dbReference type="SAM" id="MobiDB-lite"/>
    </source>
</evidence>
<dbReference type="OrthoDB" id="9781578at2"/>
<proteinExistence type="predicted"/>
<protein>
    <submittedName>
        <fullName evidence="2">Uncharacterized protein</fullName>
    </submittedName>
</protein>
<organism evidence="2 3">
    <name type="scientific">Thioalkalivibrio denitrificans</name>
    <dbReference type="NCBI Taxonomy" id="108003"/>
    <lineage>
        <taxon>Bacteria</taxon>
        <taxon>Pseudomonadati</taxon>
        <taxon>Pseudomonadota</taxon>
        <taxon>Gammaproteobacteria</taxon>
        <taxon>Chromatiales</taxon>
        <taxon>Ectothiorhodospiraceae</taxon>
        <taxon>Thioalkalivibrio</taxon>
    </lineage>
</organism>
<dbReference type="STRING" id="108003.B1C78_14765"/>
<evidence type="ECO:0000313" key="3">
    <source>
        <dbReference type="Proteomes" id="UP000189462"/>
    </source>
</evidence>
<dbReference type="EMBL" id="MVBK01000100">
    <property type="protein sequence ID" value="OOG22457.1"/>
    <property type="molecule type" value="Genomic_DNA"/>
</dbReference>
<gene>
    <name evidence="2" type="ORF">B1C78_14765</name>
</gene>
<name>A0A1V3NBJ9_9GAMM</name>
<feature type="region of interest" description="Disordered" evidence="1">
    <location>
        <begin position="191"/>
        <end position="212"/>
    </location>
</feature>
<sequence>MSLRLRNRWKQGDRARTLEDVATVSAANAWRVACNGVLNLENENFETRTQYQRLDVIEEFVIFLLHLTDHQVYGKFTEEERARFITAMALRLAGLVEENRADNRPPEDQKDMTPQDYKRAFIDKINARNAVYAECKYSPVEGPGFSLLRAFAEWVSDALGPRNRQWAIDQVVAIDGPEAVEKYTASLDALLAGSDDRSGPGKKGPVRPMAED</sequence>
<evidence type="ECO:0000313" key="2">
    <source>
        <dbReference type="EMBL" id="OOG22457.1"/>
    </source>
</evidence>
<reference evidence="2 3" key="1">
    <citation type="submission" date="2017-02" db="EMBL/GenBank/DDBJ databases">
        <title>Genomic diversity within the haloalkaliphilic genus Thioalkalivibrio.</title>
        <authorList>
            <person name="Ahn A.-C."/>
            <person name="Meier-Kolthoff J."/>
            <person name="Overmars L."/>
            <person name="Richter M."/>
            <person name="Woyke T."/>
            <person name="Sorokin D.Y."/>
            <person name="Muyzer G."/>
        </authorList>
    </citation>
    <scope>NUCLEOTIDE SEQUENCE [LARGE SCALE GENOMIC DNA]</scope>
    <source>
        <strain evidence="2 3">ALJD</strain>
    </source>
</reference>
<accession>A0A1V3NBJ9</accession>
<dbReference type="AlphaFoldDB" id="A0A1V3NBJ9"/>
<dbReference type="Proteomes" id="UP000189462">
    <property type="component" value="Unassembled WGS sequence"/>
</dbReference>
<dbReference type="RefSeq" id="WP_077279924.1">
    <property type="nucleotide sequence ID" value="NZ_MVBK01000100.1"/>
</dbReference>
<comment type="caution">
    <text evidence="2">The sequence shown here is derived from an EMBL/GenBank/DDBJ whole genome shotgun (WGS) entry which is preliminary data.</text>
</comment>
<keyword evidence="3" id="KW-1185">Reference proteome</keyword>